<reference evidence="2" key="1">
    <citation type="submission" date="2012-10" db="EMBL/GenBank/DDBJ databases">
        <title>Direct identification of alternative open reading frame translation products in human.</title>
        <authorList>
            <person name="Vanderperre B."/>
            <person name="Lucier J.-F."/>
            <person name="Motard J."/>
            <person name="Tremblay G."/>
            <person name="Vanderperre S."/>
            <person name="Wisztorski M."/>
            <person name="Salzet M."/>
            <person name="Boisvert F.-M."/>
            <person name="Roucou X."/>
        </authorList>
    </citation>
    <scope>NUCLEOTIDE SEQUENCE</scope>
</reference>
<dbReference type="ChiTaRS" id="CCDC152">
    <property type="organism name" value="human"/>
</dbReference>
<keyword evidence="1" id="KW-0732">Signal</keyword>
<evidence type="ECO:0000313" key="2">
    <source>
        <dbReference type="EMBL" id="CCO13701.1"/>
    </source>
</evidence>
<feature type="chain" id="PRO_5003947143" evidence="1">
    <location>
        <begin position="17"/>
        <end position="58"/>
    </location>
</feature>
<accession>L0R835</accession>
<gene>
    <name evidence="2" type="primary">CCDC152</name>
</gene>
<feature type="signal peptide" evidence="1">
    <location>
        <begin position="1"/>
        <end position="16"/>
    </location>
</feature>
<evidence type="ECO:0000256" key="1">
    <source>
        <dbReference type="SAM" id="SignalP"/>
    </source>
</evidence>
<organism evidence="2">
    <name type="scientific">Homo sapiens</name>
    <name type="common">Human</name>
    <dbReference type="NCBI Taxonomy" id="9606"/>
    <lineage>
        <taxon>Eukaryota</taxon>
        <taxon>Metazoa</taxon>
        <taxon>Chordata</taxon>
        <taxon>Craniata</taxon>
        <taxon>Vertebrata</taxon>
        <taxon>Euteleostomi</taxon>
        <taxon>Mammalia</taxon>
        <taxon>Eutheria</taxon>
        <taxon>Euarchontoglires</taxon>
        <taxon>Primates</taxon>
        <taxon>Haplorrhini</taxon>
        <taxon>Catarrhini</taxon>
        <taxon>Hominidae</taxon>
        <taxon>Homo</taxon>
    </lineage>
</organism>
<sequence length="58" mass="7166">MSMIVMMLMMVMRRWSFNCFIHSSQRYTFTKVFIFESLEQIYKSLFNKLIEIGIMREK</sequence>
<name>L0R835_HUMAN</name>
<dbReference type="EMBL" id="HF547990">
    <property type="protein sequence ID" value="CCO13701.1"/>
    <property type="molecule type" value="Genomic_DNA"/>
</dbReference>
<dbReference type="AlphaFoldDB" id="L0R835"/>
<dbReference type="OrthoDB" id="10053382at2759"/>
<proteinExistence type="predicted"/>
<protein>
    <submittedName>
        <fullName evidence="2">Alternative protein CCDC152</fullName>
    </submittedName>
</protein>